<evidence type="ECO:0000313" key="4">
    <source>
        <dbReference type="WBParaSite" id="ECPE_0000901401-mRNA-1"/>
    </source>
</evidence>
<feature type="transmembrane region" description="Helical" evidence="1">
    <location>
        <begin position="29"/>
        <end position="48"/>
    </location>
</feature>
<evidence type="ECO:0000313" key="3">
    <source>
        <dbReference type="Proteomes" id="UP000272942"/>
    </source>
</evidence>
<dbReference type="GO" id="GO:0016020">
    <property type="term" value="C:membrane"/>
    <property type="evidence" value="ECO:0007669"/>
    <property type="project" value="InterPro"/>
</dbReference>
<dbReference type="InterPro" id="IPR007369">
    <property type="entry name" value="Peptidase_A22B_SPP"/>
</dbReference>
<dbReference type="Pfam" id="PF04258">
    <property type="entry name" value="Peptidase_A22B"/>
    <property type="match status" value="1"/>
</dbReference>
<sequence length="141" mass="15717">MRVFPRSTPRVACLHYVYDFLGHLPERSGVITVLFSAFVFYDIFFVFISRMFFAPHSADPAPVTETTVVRTARSAQNQGFMEAVALGTAGRSGESIPATFRWRLRHTVGQYGCSYRDDSMLLGFGDAVIPGLRGSITQRLT</sequence>
<keyword evidence="1" id="KW-0812">Transmembrane</keyword>
<keyword evidence="1" id="KW-0472">Membrane</keyword>
<dbReference type="Proteomes" id="UP000272942">
    <property type="component" value="Unassembled WGS sequence"/>
</dbReference>
<reference evidence="2 3" key="2">
    <citation type="submission" date="2018-11" db="EMBL/GenBank/DDBJ databases">
        <authorList>
            <consortium name="Pathogen Informatics"/>
        </authorList>
    </citation>
    <scope>NUCLEOTIDE SEQUENCE [LARGE SCALE GENOMIC DNA]</scope>
    <source>
        <strain evidence="2 3">Egypt</strain>
    </source>
</reference>
<dbReference type="AlphaFoldDB" id="A0A183APV1"/>
<dbReference type="WBParaSite" id="ECPE_0000901401-mRNA-1">
    <property type="protein sequence ID" value="ECPE_0000901401-mRNA-1"/>
    <property type="gene ID" value="ECPE_0000901401"/>
</dbReference>
<dbReference type="OrthoDB" id="29661at2759"/>
<reference evidence="4" key="1">
    <citation type="submission" date="2016-06" db="UniProtKB">
        <authorList>
            <consortium name="WormBaseParasite"/>
        </authorList>
    </citation>
    <scope>IDENTIFICATION</scope>
</reference>
<organism evidence="4">
    <name type="scientific">Echinostoma caproni</name>
    <dbReference type="NCBI Taxonomy" id="27848"/>
    <lineage>
        <taxon>Eukaryota</taxon>
        <taxon>Metazoa</taxon>
        <taxon>Spiralia</taxon>
        <taxon>Lophotrochozoa</taxon>
        <taxon>Platyhelminthes</taxon>
        <taxon>Trematoda</taxon>
        <taxon>Digenea</taxon>
        <taxon>Plagiorchiida</taxon>
        <taxon>Echinostomata</taxon>
        <taxon>Echinostomatoidea</taxon>
        <taxon>Echinostomatidae</taxon>
        <taxon>Echinostoma</taxon>
    </lineage>
</organism>
<evidence type="ECO:0000313" key="2">
    <source>
        <dbReference type="EMBL" id="VDP84538.1"/>
    </source>
</evidence>
<protein>
    <submittedName>
        <fullName evidence="4">DUF2156 domain-containing protein</fullName>
    </submittedName>
</protein>
<evidence type="ECO:0000256" key="1">
    <source>
        <dbReference type="SAM" id="Phobius"/>
    </source>
</evidence>
<gene>
    <name evidence="2" type="ORF">ECPE_LOCUS8986</name>
</gene>
<dbReference type="EMBL" id="UZAN01046748">
    <property type="protein sequence ID" value="VDP84538.1"/>
    <property type="molecule type" value="Genomic_DNA"/>
</dbReference>
<keyword evidence="3" id="KW-1185">Reference proteome</keyword>
<name>A0A183APV1_9TREM</name>
<dbReference type="GO" id="GO:0042500">
    <property type="term" value="F:aspartic endopeptidase activity, intramembrane cleaving"/>
    <property type="evidence" value="ECO:0007669"/>
    <property type="project" value="InterPro"/>
</dbReference>
<keyword evidence="1" id="KW-1133">Transmembrane helix</keyword>
<proteinExistence type="predicted"/>
<accession>A0A183APV1</accession>